<evidence type="ECO:0000313" key="1">
    <source>
        <dbReference type="EMBL" id="PQL94247.1"/>
    </source>
</evidence>
<dbReference type="AlphaFoldDB" id="A0A2S8AF60"/>
<dbReference type="Proteomes" id="UP000238042">
    <property type="component" value="Unassembled WGS sequence"/>
</dbReference>
<reference evidence="1 2" key="1">
    <citation type="submission" date="2018-02" db="EMBL/GenBank/DDBJ databases">
        <title>Genome sequences of Apibacter spp., gut symbionts of Asian honey bees.</title>
        <authorList>
            <person name="Kwong W.K."/>
            <person name="Steele M.I."/>
            <person name="Moran N.A."/>
        </authorList>
    </citation>
    <scope>NUCLEOTIDE SEQUENCE [LARGE SCALE GENOMIC DNA]</scope>
    <source>
        <strain evidence="2">wkB301</strain>
    </source>
</reference>
<name>A0A2S8AF60_9FLAO</name>
<organism evidence="1 2">
    <name type="scientific">Apibacter adventoris</name>
    <dbReference type="NCBI Taxonomy" id="1679466"/>
    <lineage>
        <taxon>Bacteria</taxon>
        <taxon>Pseudomonadati</taxon>
        <taxon>Bacteroidota</taxon>
        <taxon>Flavobacteriia</taxon>
        <taxon>Flavobacteriales</taxon>
        <taxon>Weeksellaceae</taxon>
        <taxon>Apibacter</taxon>
    </lineage>
</organism>
<evidence type="ECO:0000313" key="2">
    <source>
        <dbReference type="Proteomes" id="UP000238042"/>
    </source>
</evidence>
<protein>
    <submittedName>
        <fullName evidence="1">Uncharacterized protein</fullName>
    </submittedName>
</protein>
<sequence>MYLGRIADFTERERLMTQTLSGDKWTIITHNGKWKQVTDKDMVNKANELKGYISYVYKLECGFIHLSDFHNYETKNPFIKLDFSEQFDIILYLHQYHNYPRDRLLTVESIAPFIPNVFEKISTNLACYFDAILNDEMICTKNHNLNQNEFKVVVF</sequence>
<accession>A0A2S8AF60</accession>
<gene>
    <name evidence="1" type="ORF">C4S77_03545</name>
</gene>
<keyword evidence="2" id="KW-1185">Reference proteome</keyword>
<comment type="caution">
    <text evidence="1">The sequence shown here is derived from an EMBL/GenBank/DDBJ whole genome shotgun (WGS) entry which is preliminary data.</text>
</comment>
<dbReference type="EMBL" id="PSZM01000024">
    <property type="protein sequence ID" value="PQL94247.1"/>
    <property type="molecule type" value="Genomic_DNA"/>
</dbReference>
<proteinExistence type="predicted"/>